<accession>W3WQB7</accession>
<keyword evidence="1" id="KW-0539">Nucleus</keyword>
<dbReference type="InterPro" id="IPR021858">
    <property type="entry name" value="Fun_TF"/>
</dbReference>
<keyword evidence="3" id="KW-1185">Reference proteome</keyword>
<dbReference type="InterPro" id="IPR053175">
    <property type="entry name" value="DHMBA_Reg_Transcription_Factor"/>
</dbReference>
<name>W3WQB7_PESFW</name>
<dbReference type="InParanoid" id="W3WQB7"/>
<evidence type="ECO:0000256" key="1">
    <source>
        <dbReference type="ARBA" id="ARBA00023242"/>
    </source>
</evidence>
<reference evidence="3" key="1">
    <citation type="journal article" date="2015" name="BMC Genomics">
        <title>Genomic and transcriptomic analysis of the endophytic fungus Pestalotiopsis fici reveals its lifestyle and high potential for synthesis of natural products.</title>
        <authorList>
            <person name="Wang X."/>
            <person name="Zhang X."/>
            <person name="Liu L."/>
            <person name="Xiang M."/>
            <person name="Wang W."/>
            <person name="Sun X."/>
            <person name="Che Y."/>
            <person name="Guo L."/>
            <person name="Liu G."/>
            <person name="Guo L."/>
            <person name="Wang C."/>
            <person name="Yin W.B."/>
            <person name="Stadler M."/>
            <person name="Zhang X."/>
            <person name="Liu X."/>
        </authorList>
    </citation>
    <scope>NUCLEOTIDE SEQUENCE [LARGE SCALE GENOMIC DNA]</scope>
    <source>
        <strain evidence="3">W106-1 / CGMCC3.15140</strain>
    </source>
</reference>
<sequence>MSPKAPEVPSCSQCIRAKVSCSGYRDEFALRLRDETLATGTKVCLRKGNNPIPSSQGVHSSSAKRLQGPYRDAMTMTSGLTNTGISLTPEHISLSFFMQSYAPYSLFDYLPDLYKLGPAFGESMEEAVLVPSIALLSYQVKDPALFRLAYARYSKLVKKTQQALIAVEQAKSDSTLVSVLCLALFEAMSLRENQDMANWNAHIKGAAALLELRGSHQFDSWLGQKLYLHASHSISASCVIKKVPAPSALLEVDKTVPPHDTKCLLALRRGRLLRMLAEYQQKKLIISKEARFQQCKSMIEDIGGQMEEMTLVDPIKLLNSGALQNLPASVKNYMDSADSYSSIRWAQAWNILRMLRIFMADALCGWLDTFISRAESLPSSDAGQAEQIASLAKLLHVMTQRVKDSIDGILRSVPFFINLSGEPRFTARSLIGPLYSAASAKLVSSEAKACAADCLRLIGNCYGLEQASEAAKSADHGSDFDSWQVDSSFGRVYGLC</sequence>
<evidence type="ECO:0000313" key="2">
    <source>
        <dbReference type="EMBL" id="ETS75327.1"/>
    </source>
</evidence>
<dbReference type="PANTHER" id="PTHR38791:SF5">
    <property type="entry name" value="TRANSCRIPTION FACTOR DBAG-RELATED"/>
    <property type="match status" value="1"/>
</dbReference>
<dbReference type="AlphaFoldDB" id="W3WQB7"/>
<dbReference type="eggNOG" id="ENOG502SJPD">
    <property type="taxonomic scope" value="Eukaryota"/>
</dbReference>
<dbReference type="OrthoDB" id="4220372at2759"/>
<gene>
    <name evidence="2" type="ORF">PFICI_12271</name>
</gene>
<dbReference type="Pfam" id="PF11951">
    <property type="entry name" value="Fungal_trans_2"/>
    <property type="match status" value="1"/>
</dbReference>
<dbReference type="PANTHER" id="PTHR38791">
    <property type="entry name" value="ZN(II)2CYS6 TRANSCRIPTION FACTOR (EUROFUNG)-RELATED-RELATED"/>
    <property type="match status" value="1"/>
</dbReference>
<dbReference type="KEGG" id="pfy:PFICI_12271"/>
<dbReference type="EMBL" id="KI912118">
    <property type="protein sequence ID" value="ETS75327.1"/>
    <property type="molecule type" value="Genomic_DNA"/>
</dbReference>
<dbReference type="OMA" id="SCGEYLE"/>
<dbReference type="GeneID" id="19277284"/>
<proteinExistence type="predicted"/>
<organism evidence="2 3">
    <name type="scientific">Pestalotiopsis fici (strain W106-1 / CGMCC3.15140)</name>
    <dbReference type="NCBI Taxonomy" id="1229662"/>
    <lineage>
        <taxon>Eukaryota</taxon>
        <taxon>Fungi</taxon>
        <taxon>Dikarya</taxon>
        <taxon>Ascomycota</taxon>
        <taxon>Pezizomycotina</taxon>
        <taxon>Sordariomycetes</taxon>
        <taxon>Xylariomycetidae</taxon>
        <taxon>Amphisphaeriales</taxon>
        <taxon>Sporocadaceae</taxon>
        <taxon>Pestalotiopsis</taxon>
    </lineage>
</organism>
<evidence type="ECO:0008006" key="4">
    <source>
        <dbReference type="Google" id="ProtNLM"/>
    </source>
</evidence>
<dbReference type="Proteomes" id="UP000030651">
    <property type="component" value="Unassembled WGS sequence"/>
</dbReference>
<protein>
    <recommendedName>
        <fullName evidence="4">Zn(2)-C6 fungal-type domain-containing protein</fullName>
    </recommendedName>
</protein>
<dbReference type="RefSeq" id="XP_007839043.1">
    <property type="nucleotide sequence ID" value="XM_007840852.1"/>
</dbReference>
<evidence type="ECO:0000313" key="3">
    <source>
        <dbReference type="Proteomes" id="UP000030651"/>
    </source>
</evidence>
<dbReference type="HOGENOM" id="CLU_013866_5_1_1"/>